<dbReference type="EMBL" id="CAJA01000383">
    <property type="protein sequence ID" value="CCH74439.1"/>
    <property type="molecule type" value="Genomic_DNA"/>
</dbReference>
<sequence length="94" mass="9944">MAPSLGLVPVRAMADLRITDHDGWTPDESAKIDAYVISLISLMIRTRALSKRRDSRATTDGSATTPNATVTTRASSIGSSSRSNGDLVTSPPTK</sequence>
<protein>
    <submittedName>
        <fullName evidence="2">Uncharacterized protein</fullName>
    </submittedName>
</protein>
<evidence type="ECO:0000256" key="1">
    <source>
        <dbReference type="SAM" id="MobiDB-lite"/>
    </source>
</evidence>
<dbReference type="Proteomes" id="UP000035763">
    <property type="component" value="Unassembled WGS sequence"/>
</dbReference>
<name>W6K458_9MICO</name>
<proteinExistence type="predicted"/>
<gene>
    <name evidence="2" type="ORF">BN11_4430001</name>
</gene>
<feature type="compositionally biased region" description="Polar residues" evidence="1">
    <location>
        <begin position="58"/>
        <end position="74"/>
    </location>
</feature>
<organism evidence="2 3">
    <name type="scientific">Nostocoides australiense Ben110</name>
    <dbReference type="NCBI Taxonomy" id="1193182"/>
    <lineage>
        <taxon>Bacteria</taxon>
        <taxon>Bacillati</taxon>
        <taxon>Actinomycetota</taxon>
        <taxon>Actinomycetes</taxon>
        <taxon>Micrococcales</taxon>
        <taxon>Intrasporangiaceae</taxon>
        <taxon>Nostocoides</taxon>
    </lineage>
</organism>
<evidence type="ECO:0000313" key="2">
    <source>
        <dbReference type="EMBL" id="CCH74439.1"/>
    </source>
</evidence>
<comment type="caution">
    <text evidence="2">The sequence shown here is derived from an EMBL/GenBank/DDBJ whole genome shotgun (WGS) entry which is preliminary data.</text>
</comment>
<feature type="region of interest" description="Disordered" evidence="1">
    <location>
        <begin position="49"/>
        <end position="94"/>
    </location>
</feature>
<evidence type="ECO:0000313" key="3">
    <source>
        <dbReference type="Proteomes" id="UP000035763"/>
    </source>
</evidence>
<feature type="compositionally biased region" description="Polar residues" evidence="1">
    <location>
        <begin position="84"/>
        <end position="94"/>
    </location>
</feature>
<keyword evidence="3" id="KW-1185">Reference proteome</keyword>
<accession>W6K458</accession>
<reference evidence="2 3" key="1">
    <citation type="journal article" date="2013" name="ISME J.">
        <title>A metabolic model for members of the genus Tetrasphaera involved in enhanced biological phosphorus removal.</title>
        <authorList>
            <person name="Kristiansen R."/>
            <person name="Nguyen H.T.T."/>
            <person name="Saunders A.M."/>
            <person name="Nielsen J.L."/>
            <person name="Wimmer R."/>
            <person name="Le V.Q."/>
            <person name="McIlroy S.J."/>
            <person name="Petrovski S."/>
            <person name="Seviour R.J."/>
            <person name="Calteau A."/>
            <person name="Nielsen K.L."/>
            <person name="Nielsen P.H."/>
        </authorList>
    </citation>
    <scope>NUCLEOTIDE SEQUENCE [LARGE SCALE GENOMIC DNA]</scope>
    <source>
        <strain evidence="2 3">Ben110</strain>
    </source>
</reference>
<dbReference type="AlphaFoldDB" id="W6K458"/>